<dbReference type="AlphaFoldDB" id="A0A9E8HGU7"/>
<keyword evidence="5" id="KW-1185">Reference proteome</keyword>
<comment type="similarity">
    <text evidence="1">Belongs to the bacterial solute-binding protein 3 family.</text>
</comment>
<evidence type="ECO:0000313" key="4">
    <source>
        <dbReference type="EMBL" id="UZW74415.1"/>
    </source>
</evidence>
<organism evidence="4 5">
    <name type="scientific">Alkalimarinus sediminis</name>
    <dbReference type="NCBI Taxonomy" id="1632866"/>
    <lineage>
        <taxon>Bacteria</taxon>
        <taxon>Pseudomonadati</taxon>
        <taxon>Pseudomonadota</taxon>
        <taxon>Gammaproteobacteria</taxon>
        <taxon>Alteromonadales</taxon>
        <taxon>Alteromonadaceae</taxon>
        <taxon>Alkalimarinus</taxon>
    </lineage>
</organism>
<dbReference type="PANTHER" id="PTHR35936">
    <property type="entry name" value="MEMBRANE-BOUND LYTIC MUREIN TRANSGLYCOSYLASE F"/>
    <property type="match status" value="1"/>
</dbReference>
<sequence>MSIDNKRYYGLMLCTLMLYVIPVGAIEVTVATGINDDPPYVYGDEKISIERPGVTIEILKLIEKRTQVKFNILKQPWARVVQNVKTGKLDGGFHFSYKDERKAFVAYPIEQGQSLPDPNYSISNRSYSLYKLKGAPLQWTGESIVKASEEPILIGVIRGGSITDNIRKRGHQLLEVDRDAQLVQLLLAKRIDALVGLDNMIDAEIRALDTSKRMTVEKATPAVVSKPYYIAFSKQFYRDNPDLAWEIWKVIDLIRMSGELADIFNRYTESQQYTVVEPQY</sequence>
<gene>
    <name evidence="4" type="ORF">NNL22_15530</name>
</gene>
<evidence type="ECO:0000259" key="3">
    <source>
        <dbReference type="SMART" id="SM00062"/>
    </source>
</evidence>
<accession>A0A9E8HGU7</accession>
<evidence type="ECO:0000256" key="1">
    <source>
        <dbReference type="ARBA" id="ARBA00010333"/>
    </source>
</evidence>
<reference evidence="4" key="1">
    <citation type="submission" date="2022-07" db="EMBL/GenBank/DDBJ databases">
        <title>Alkalimarinus sp. nov., isolated from gut of a Alitta virens.</title>
        <authorList>
            <person name="Yang A.I."/>
            <person name="Shin N.-R."/>
        </authorList>
    </citation>
    <scope>NUCLEOTIDE SEQUENCE</scope>
    <source>
        <strain evidence="4">FA028</strain>
    </source>
</reference>
<name>A0A9E8HGU7_9ALTE</name>
<keyword evidence="2" id="KW-0732">Signal</keyword>
<dbReference type="Gene3D" id="3.40.190.10">
    <property type="entry name" value="Periplasmic binding protein-like II"/>
    <property type="match status" value="2"/>
</dbReference>
<dbReference type="RefSeq" id="WP_251812948.1">
    <property type="nucleotide sequence ID" value="NZ_CP101527.1"/>
</dbReference>
<dbReference type="Pfam" id="PF00497">
    <property type="entry name" value="SBP_bac_3"/>
    <property type="match status" value="1"/>
</dbReference>
<dbReference type="KEGG" id="asem:NNL22_15530"/>
<dbReference type="SUPFAM" id="SSF53850">
    <property type="entry name" value="Periplasmic binding protein-like II"/>
    <property type="match status" value="1"/>
</dbReference>
<evidence type="ECO:0000313" key="5">
    <source>
        <dbReference type="Proteomes" id="UP001164472"/>
    </source>
</evidence>
<proteinExistence type="inferred from homology"/>
<feature type="domain" description="Solute-binding protein family 3/N-terminal" evidence="3">
    <location>
        <begin position="27"/>
        <end position="271"/>
    </location>
</feature>
<dbReference type="EMBL" id="CP101527">
    <property type="protein sequence ID" value="UZW74415.1"/>
    <property type="molecule type" value="Genomic_DNA"/>
</dbReference>
<dbReference type="Proteomes" id="UP001164472">
    <property type="component" value="Chromosome"/>
</dbReference>
<evidence type="ECO:0000256" key="2">
    <source>
        <dbReference type="ARBA" id="ARBA00022729"/>
    </source>
</evidence>
<dbReference type="InterPro" id="IPR001638">
    <property type="entry name" value="Solute-binding_3/MltF_N"/>
</dbReference>
<dbReference type="PANTHER" id="PTHR35936:SF19">
    <property type="entry name" value="AMINO-ACID-BINDING PROTEIN YXEM-RELATED"/>
    <property type="match status" value="1"/>
</dbReference>
<dbReference type="SMART" id="SM00062">
    <property type="entry name" value="PBPb"/>
    <property type="match status" value="1"/>
</dbReference>
<protein>
    <submittedName>
        <fullName evidence="4">Transporter substrate-binding domain-containing protein</fullName>
    </submittedName>
</protein>